<feature type="non-terminal residue" evidence="4">
    <location>
        <position position="56"/>
    </location>
</feature>
<dbReference type="Proteomes" id="UP000092555">
    <property type="component" value="Unassembled WGS sequence"/>
</dbReference>
<keyword evidence="1 2" id="KW-0728">SH3 domain</keyword>
<dbReference type="STRING" id="869754.A0A1A0HB92"/>
<keyword evidence="5" id="KW-1185">Reference proteome</keyword>
<sequence>MSVPFTVKALHDYKSDYDDDLQFAAGQVITVTDIEDDEWYSGTYGGQSGLFPKNFV</sequence>
<dbReference type="OrthoDB" id="207120at2759"/>
<organism evidence="4 5">
    <name type="scientific">Metschnikowia bicuspidata var. bicuspidata NRRL YB-4993</name>
    <dbReference type="NCBI Taxonomy" id="869754"/>
    <lineage>
        <taxon>Eukaryota</taxon>
        <taxon>Fungi</taxon>
        <taxon>Dikarya</taxon>
        <taxon>Ascomycota</taxon>
        <taxon>Saccharomycotina</taxon>
        <taxon>Pichiomycetes</taxon>
        <taxon>Metschnikowiaceae</taxon>
        <taxon>Metschnikowia</taxon>
    </lineage>
</organism>
<evidence type="ECO:0000313" key="4">
    <source>
        <dbReference type="EMBL" id="OBA21399.1"/>
    </source>
</evidence>
<proteinExistence type="predicted"/>
<dbReference type="SMART" id="SM00326">
    <property type="entry name" value="SH3"/>
    <property type="match status" value="1"/>
</dbReference>
<gene>
    <name evidence="4" type="ORF">METBIDRAFT_42404</name>
</gene>
<dbReference type="RefSeq" id="XP_018711909.1">
    <property type="nucleotide sequence ID" value="XM_018857539.1"/>
</dbReference>
<dbReference type="PANTHER" id="PTHR46026:SF1">
    <property type="entry name" value="RHO-TYPE GUANINE NUCLEOTIDE EXCHANGE FACTOR, ISOFORM F"/>
    <property type="match status" value="1"/>
</dbReference>
<dbReference type="Pfam" id="PF14604">
    <property type="entry name" value="SH3_9"/>
    <property type="match status" value="1"/>
</dbReference>
<dbReference type="PRINTS" id="PR00452">
    <property type="entry name" value="SH3DOMAIN"/>
</dbReference>
<evidence type="ECO:0000256" key="1">
    <source>
        <dbReference type="ARBA" id="ARBA00022443"/>
    </source>
</evidence>
<dbReference type="InterPro" id="IPR001452">
    <property type="entry name" value="SH3_domain"/>
</dbReference>
<dbReference type="PROSITE" id="PS50002">
    <property type="entry name" value="SH3"/>
    <property type="match status" value="1"/>
</dbReference>
<name>A0A1A0HB92_9ASCO</name>
<evidence type="ECO:0000259" key="3">
    <source>
        <dbReference type="PROSITE" id="PS50002"/>
    </source>
</evidence>
<accession>A0A1A0HB92</accession>
<feature type="domain" description="SH3" evidence="3">
    <location>
        <begin position="2"/>
        <end position="56"/>
    </location>
</feature>
<dbReference type="Gene3D" id="2.30.30.40">
    <property type="entry name" value="SH3 Domains"/>
    <property type="match status" value="1"/>
</dbReference>
<evidence type="ECO:0000256" key="2">
    <source>
        <dbReference type="PROSITE-ProRule" id="PRU00192"/>
    </source>
</evidence>
<dbReference type="EMBL" id="LXTC01000003">
    <property type="protein sequence ID" value="OBA21399.1"/>
    <property type="molecule type" value="Genomic_DNA"/>
</dbReference>
<evidence type="ECO:0000313" key="5">
    <source>
        <dbReference type="Proteomes" id="UP000092555"/>
    </source>
</evidence>
<dbReference type="SUPFAM" id="SSF50044">
    <property type="entry name" value="SH3-domain"/>
    <property type="match status" value="1"/>
</dbReference>
<comment type="caution">
    <text evidence="4">The sequence shown here is derived from an EMBL/GenBank/DDBJ whole genome shotgun (WGS) entry which is preliminary data.</text>
</comment>
<dbReference type="AlphaFoldDB" id="A0A1A0HB92"/>
<dbReference type="PANTHER" id="PTHR46026">
    <property type="entry name" value="RHO-TYPE GUANINE NUCLEOTIDE EXCHANGE FACTOR, ISOFORM F"/>
    <property type="match status" value="1"/>
</dbReference>
<dbReference type="GeneID" id="30030515"/>
<dbReference type="InterPro" id="IPR036028">
    <property type="entry name" value="SH3-like_dom_sf"/>
</dbReference>
<dbReference type="PRINTS" id="PR00499">
    <property type="entry name" value="P67PHOX"/>
</dbReference>
<reference evidence="4 5" key="1">
    <citation type="submission" date="2016-05" db="EMBL/GenBank/DDBJ databases">
        <title>Comparative genomics of biotechnologically important yeasts.</title>
        <authorList>
            <consortium name="DOE Joint Genome Institute"/>
            <person name="Riley R."/>
            <person name="Haridas S."/>
            <person name="Wolfe K.H."/>
            <person name="Lopes M.R."/>
            <person name="Hittinger C.T."/>
            <person name="Goker M."/>
            <person name="Salamov A."/>
            <person name="Wisecaver J."/>
            <person name="Long T.M."/>
            <person name="Aerts A.L."/>
            <person name="Barry K."/>
            <person name="Choi C."/>
            <person name="Clum A."/>
            <person name="Coughlan A.Y."/>
            <person name="Deshpande S."/>
            <person name="Douglass A.P."/>
            <person name="Hanson S.J."/>
            <person name="Klenk H.-P."/>
            <person name="LaButti K."/>
            <person name="Lapidus A."/>
            <person name="Lindquist E."/>
            <person name="Lipzen A."/>
            <person name="Meier-kolthoff J.P."/>
            <person name="Ohm R.A."/>
            <person name="Otillar R.P."/>
            <person name="Pangilinan J."/>
            <person name="Peng Y."/>
            <person name="Rokas A."/>
            <person name="Rosa C.A."/>
            <person name="Scheuner C."/>
            <person name="Sibirny A.A."/>
            <person name="Slot J.C."/>
            <person name="Stielow J.B."/>
            <person name="Sun H."/>
            <person name="Kurtzman C.P."/>
            <person name="Blackwell M."/>
            <person name="Grigoriev I.V."/>
            <person name="Jeffries T.W."/>
        </authorList>
    </citation>
    <scope>NUCLEOTIDE SEQUENCE [LARGE SCALE GENOMIC DNA]</scope>
    <source>
        <strain evidence="4 5">NRRL YB-4993</strain>
    </source>
</reference>
<protein>
    <recommendedName>
        <fullName evidence="3">SH3 domain-containing protein</fullName>
    </recommendedName>
</protein>